<keyword evidence="10 12" id="KW-0675">Receptor</keyword>
<dbReference type="Gene3D" id="1.20.1070.10">
    <property type="entry name" value="Rhodopsin 7-helix transmembrane proteins"/>
    <property type="match status" value="2"/>
</dbReference>
<comment type="function">
    <text evidence="1">Putative odorant or sperm cell receptor.</text>
</comment>
<keyword evidence="11 12" id="KW-0807">Transducer</keyword>
<evidence type="ECO:0000259" key="14">
    <source>
        <dbReference type="PROSITE" id="PS50262"/>
    </source>
</evidence>
<feature type="domain" description="G-protein coupled receptors family 1 profile" evidence="14">
    <location>
        <begin position="339"/>
        <end position="588"/>
    </location>
</feature>
<gene>
    <name evidence="15" type="ORF">J0S82_013017</name>
</gene>
<comment type="similarity">
    <text evidence="12">Belongs to the G-protein coupled receptor 1 family.</text>
</comment>
<name>A0A8J6DJR6_GALPY</name>
<dbReference type="Pfam" id="PF13853">
    <property type="entry name" value="7tm_4"/>
    <property type="match status" value="2"/>
</dbReference>
<feature type="transmembrane region" description="Helical" evidence="13">
    <location>
        <begin position="358"/>
        <end position="384"/>
    </location>
</feature>
<evidence type="ECO:0000256" key="12">
    <source>
        <dbReference type="RuleBase" id="RU000688"/>
    </source>
</evidence>
<dbReference type="OrthoDB" id="9658596at2759"/>
<feature type="transmembrane region" description="Helical" evidence="13">
    <location>
        <begin position="390"/>
        <end position="418"/>
    </location>
</feature>
<evidence type="ECO:0000256" key="11">
    <source>
        <dbReference type="ARBA" id="ARBA00023224"/>
    </source>
</evidence>
<evidence type="ECO:0000256" key="3">
    <source>
        <dbReference type="ARBA" id="ARBA00022475"/>
    </source>
</evidence>
<feature type="transmembrane region" description="Helical" evidence="13">
    <location>
        <begin position="24"/>
        <end position="46"/>
    </location>
</feature>
<evidence type="ECO:0000256" key="5">
    <source>
        <dbReference type="ARBA" id="ARBA00022692"/>
    </source>
</evidence>
<organism evidence="15 16">
    <name type="scientific">Galemys pyrenaicus</name>
    <name type="common">Iberian desman</name>
    <name type="synonym">Pyrenean desman</name>
    <dbReference type="NCBI Taxonomy" id="202257"/>
    <lineage>
        <taxon>Eukaryota</taxon>
        <taxon>Metazoa</taxon>
        <taxon>Chordata</taxon>
        <taxon>Craniata</taxon>
        <taxon>Vertebrata</taxon>
        <taxon>Euteleostomi</taxon>
        <taxon>Mammalia</taxon>
        <taxon>Eutheria</taxon>
        <taxon>Laurasiatheria</taxon>
        <taxon>Eulipotyphla</taxon>
        <taxon>Talpidae</taxon>
        <taxon>Galemys</taxon>
    </lineage>
</organism>
<dbReference type="SUPFAM" id="SSF81321">
    <property type="entry name" value="Family A G protein-coupled receptor-like"/>
    <property type="match status" value="2"/>
</dbReference>
<keyword evidence="16" id="KW-1185">Reference proteome</keyword>
<dbReference type="Proteomes" id="UP000700334">
    <property type="component" value="Unassembled WGS sequence"/>
</dbReference>
<dbReference type="PROSITE" id="PS00237">
    <property type="entry name" value="G_PROTEIN_RECEP_F1_1"/>
    <property type="match status" value="2"/>
</dbReference>
<keyword evidence="7 13" id="KW-1133">Transmembrane helix</keyword>
<feature type="transmembrane region" description="Helical" evidence="13">
    <location>
        <begin position="229"/>
        <end position="252"/>
    </location>
</feature>
<feature type="domain" description="G-protein coupled receptors family 1 profile" evidence="14">
    <location>
        <begin position="39"/>
        <end position="281"/>
    </location>
</feature>
<feature type="transmembrane region" description="Helical" evidence="13">
    <location>
        <begin position="324"/>
        <end position="346"/>
    </location>
</feature>
<keyword evidence="3" id="KW-1003">Cell membrane</keyword>
<evidence type="ECO:0000256" key="9">
    <source>
        <dbReference type="ARBA" id="ARBA00023136"/>
    </source>
</evidence>
<feature type="transmembrane region" description="Helical" evidence="13">
    <location>
        <begin position="195"/>
        <end position="217"/>
    </location>
</feature>
<feature type="transmembrane region" description="Helical" evidence="13">
    <location>
        <begin position="536"/>
        <end position="559"/>
    </location>
</feature>
<evidence type="ECO:0000256" key="2">
    <source>
        <dbReference type="ARBA" id="ARBA00004651"/>
    </source>
</evidence>
<dbReference type="PROSITE" id="PS50262">
    <property type="entry name" value="G_PROTEIN_RECEP_F1_2"/>
    <property type="match status" value="2"/>
</dbReference>
<protein>
    <submittedName>
        <fullName evidence="15">Olfactory receptor 2H2</fullName>
    </submittedName>
</protein>
<feature type="transmembrane region" description="Helical" evidence="13">
    <location>
        <begin position="90"/>
        <end position="118"/>
    </location>
</feature>
<dbReference type="PRINTS" id="PR00237">
    <property type="entry name" value="GPCRRHODOPSN"/>
</dbReference>
<dbReference type="InterPro" id="IPR000725">
    <property type="entry name" value="Olfact_rcpt"/>
</dbReference>
<keyword evidence="5 12" id="KW-0812">Transmembrane</keyword>
<keyword evidence="4" id="KW-0716">Sensory transduction</keyword>
<proteinExistence type="inferred from homology"/>
<evidence type="ECO:0000256" key="8">
    <source>
        <dbReference type="ARBA" id="ARBA00023040"/>
    </source>
</evidence>
<dbReference type="FunFam" id="1.20.1070.10:FF:000005">
    <property type="entry name" value="Olfactory receptor"/>
    <property type="match status" value="2"/>
</dbReference>
<dbReference type="GO" id="GO:0004984">
    <property type="term" value="F:olfactory receptor activity"/>
    <property type="evidence" value="ECO:0007669"/>
    <property type="project" value="InterPro"/>
</dbReference>
<evidence type="ECO:0000256" key="6">
    <source>
        <dbReference type="ARBA" id="ARBA00022725"/>
    </source>
</evidence>
<evidence type="ECO:0000256" key="7">
    <source>
        <dbReference type="ARBA" id="ARBA00022989"/>
    </source>
</evidence>
<evidence type="ECO:0000256" key="10">
    <source>
        <dbReference type="ARBA" id="ARBA00023170"/>
    </source>
</evidence>
<evidence type="ECO:0000256" key="13">
    <source>
        <dbReference type="SAM" id="Phobius"/>
    </source>
</evidence>
<feature type="transmembrane region" description="Helical" evidence="13">
    <location>
        <begin position="438"/>
        <end position="456"/>
    </location>
</feature>
<sequence length="593" mass="66219">MVNQSSPMGFILLGFSEHPGLERILFVVVLISYLLTLVGNTCIILLSLLDPRLRSPMYFFLSNLSFLDLCFTTSCVPQMLINLWGSNKTISFLGCFVQLFIFMSLGTTECILLTVMAFDRYVAVCQPLHYATIIHPRLCWQLAAVAWVSGLVQSIIQTPPTLRLSFCFLCEVPSLIRISCGDTTYNEIQLAVSSVIIVVVPFSLILVSYGAIARAVLRIKSAKGRKKSFGTCSSHLLVVTLFYSSVTAVYLQPQNPYAQERGKFFGLFYAVGTPSLNPLIYTLRNKEIKRAFKRSTQEQAMVNQSSPMGFILLGFSEHPGLERILFVVVLISYLLTLVGNTCIILLSLLDPRLRSPMYFFLSNLSFLDLCFTTSCVPQMLINLWGSNKTISFLGCFVQLFIFMSLGTTECILLTVMAFDRYVAVCQPLHYATIIHPRLCWQLAAVAWVIGLVESVVQTPSTLRLPFCPHRQVDDFVCEVPSLIRLACGDTTYNEIQMAIASVIILVVPLTLILISYGAIARAVLRIKSAKGRKKSFGTCSSHLLVVTLFYSSVITVYLQPKNPYAQERGKFFGLFYAVGTPSLNPLIYTLRNK</sequence>
<feature type="non-terminal residue" evidence="15">
    <location>
        <position position="593"/>
    </location>
</feature>
<feature type="transmembrane region" description="Helical" evidence="13">
    <location>
        <begin position="138"/>
        <end position="156"/>
    </location>
</feature>
<dbReference type="PANTHER" id="PTHR26453">
    <property type="entry name" value="OLFACTORY RECEPTOR"/>
    <property type="match status" value="1"/>
</dbReference>
<dbReference type="EMBL" id="JAGFMF010011863">
    <property type="protein sequence ID" value="KAG8510726.1"/>
    <property type="molecule type" value="Genomic_DNA"/>
</dbReference>
<evidence type="ECO:0000313" key="16">
    <source>
        <dbReference type="Proteomes" id="UP000700334"/>
    </source>
</evidence>
<dbReference type="GO" id="GO:0005886">
    <property type="term" value="C:plasma membrane"/>
    <property type="evidence" value="ECO:0007669"/>
    <property type="project" value="UniProtKB-SubCell"/>
</dbReference>
<dbReference type="InterPro" id="IPR000276">
    <property type="entry name" value="GPCR_Rhodpsn"/>
</dbReference>
<dbReference type="AlphaFoldDB" id="A0A8J6DJR6"/>
<dbReference type="PRINTS" id="PR00245">
    <property type="entry name" value="OLFACTORYR"/>
</dbReference>
<keyword evidence="8 12" id="KW-0297">G-protein coupled receptor</keyword>
<keyword evidence="9 13" id="KW-0472">Membrane</keyword>
<keyword evidence="6" id="KW-0552">Olfaction</keyword>
<evidence type="ECO:0000313" key="15">
    <source>
        <dbReference type="EMBL" id="KAG8510726.1"/>
    </source>
</evidence>
<dbReference type="GO" id="GO:0004930">
    <property type="term" value="F:G protein-coupled receptor activity"/>
    <property type="evidence" value="ECO:0007669"/>
    <property type="project" value="UniProtKB-KW"/>
</dbReference>
<comment type="caution">
    <text evidence="15">The sequence shown here is derived from an EMBL/GenBank/DDBJ whole genome shotgun (WGS) entry which is preliminary data.</text>
</comment>
<feature type="transmembrane region" description="Helical" evidence="13">
    <location>
        <begin position="571"/>
        <end position="590"/>
    </location>
</feature>
<reference evidence="15" key="1">
    <citation type="journal article" date="2021" name="Evol. Appl.">
        <title>The genome of the Pyrenean desman and the effects of bottlenecks and inbreeding on the genomic landscape of an endangered species.</title>
        <authorList>
            <person name="Escoda L."/>
            <person name="Castresana J."/>
        </authorList>
    </citation>
    <scope>NUCLEOTIDE SEQUENCE</scope>
    <source>
        <strain evidence="15">IBE-C5619</strain>
    </source>
</reference>
<accession>A0A8J6DJR6</accession>
<dbReference type="CDD" id="cd15947">
    <property type="entry name" value="7tmA_OR2B-like"/>
    <property type="match status" value="2"/>
</dbReference>
<feature type="transmembrane region" description="Helical" evidence="13">
    <location>
        <begin position="498"/>
        <end position="524"/>
    </location>
</feature>
<comment type="subcellular location">
    <subcellularLocation>
        <location evidence="2">Cell membrane</location>
        <topology evidence="2">Multi-pass membrane protein</topology>
    </subcellularLocation>
</comment>
<dbReference type="InterPro" id="IPR017452">
    <property type="entry name" value="GPCR_Rhodpsn_7TM"/>
</dbReference>
<evidence type="ECO:0000256" key="1">
    <source>
        <dbReference type="ARBA" id="ARBA00003929"/>
    </source>
</evidence>
<evidence type="ECO:0000256" key="4">
    <source>
        <dbReference type="ARBA" id="ARBA00022606"/>
    </source>
</evidence>
<feature type="transmembrane region" description="Helical" evidence="13">
    <location>
        <begin position="58"/>
        <end position="84"/>
    </location>
</feature>